<evidence type="ECO:0000313" key="3">
    <source>
        <dbReference type="Proteomes" id="UP000291343"/>
    </source>
</evidence>
<dbReference type="Proteomes" id="UP000291343">
    <property type="component" value="Unassembled WGS sequence"/>
</dbReference>
<gene>
    <name evidence="2" type="ORF">LSTR_LSTR013851</name>
</gene>
<evidence type="ECO:0000256" key="1">
    <source>
        <dbReference type="SAM" id="MobiDB-lite"/>
    </source>
</evidence>
<reference evidence="2 3" key="1">
    <citation type="journal article" date="2017" name="Gigascience">
        <title>Genome sequence of the small brown planthopper, Laodelphax striatellus.</title>
        <authorList>
            <person name="Zhu J."/>
            <person name="Jiang F."/>
            <person name="Wang X."/>
            <person name="Yang P."/>
            <person name="Bao Y."/>
            <person name="Zhao W."/>
            <person name="Wang W."/>
            <person name="Lu H."/>
            <person name="Wang Q."/>
            <person name="Cui N."/>
            <person name="Li J."/>
            <person name="Chen X."/>
            <person name="Luo L."/>
            <person name="Yu J."/>
            <person name="Kang L."/>
            <person name="Cui F."/>
        </authorList>
    </citation>
    <scope>NUCLEOTIDE SEQUENCE [LARGE SCALE GENOMIC DNA]</scope>
    <source>
        <strain evidence="2">Lst14</strain>
    </source>
</reference>
<organism evidence="2 3">
    <name type="scientific">Laodelphax striatellus</name>
    <name type="common">Small brown planthopper</name>
    <name type="synonym">Delphax striatella</name>
    <dbReference type="NCBI Taxonomy" id="195883"/>
    <lineage>
        <taxon>Eukaryota</taxon>
        <taxon>Metazoa</taxon>
        <taxon>Ecdysozoa</taxon>
        <taxon>Arthropoda</taxon>
        <taxon>Hexapoda</taxon>
        <taxon>Insecta</taxon>
        <taxon>Pterygota</taxon>
        <taxon>Neoptera</taxon>
        <taxon>Paraneoptera</taxon>
        <taxon>Hemiptera</taxon>
        <taxon>Auchenorrhyncha</taxon>
        <taxon>Fulgoroidea</taxon>
        <taxon>Delphacidae</taxon>
        <taxon>Criomorphinae</taxon>
        <taxon>Laodelphax</taxon>
    </lineage>
</organism>
<proteinExistence type="predicted"/>
<dbReference type="InParanoid" id="A0A482WMI1"/>
<protein>
    <submittedName>
        <fullName evidence="2">Uncharacterized protein</fullName>
    </submittedName>
</protein>
<sequence length="80" mass="8701">MSGVGFLAAVKTFTPRRRRSEKRRPDLSSTAPLPPDVVPSCLPPITPPPAFLPPGHRKALPQDKQNEQVGCWKVSSIACI</sequence>
<name>A0A482WMI1_LAOST</name>
<accession>A0A482WMI1</accession>
<keyword evidence="3" id="KW-1185">Reference proteome</keyword>
<dbReference type="EMBL" id="QKKF02031519">
    <property type="protein sequence ID" value="RZF34432.1"/>
    <property type="molecule type" value="Genomic_DNA"/>
</dbReference>
<feature type="compositionally biased region" description="Pro residues" evidence="1">
    <location>
        <begin position="32"/>
        <end position="52"/>
    </location>
</feature>
<comment type="caution">
    <text evidence="2">The sequence shown here is derived from an EMBL/GenBank/DDBJ whole genome shotgun (WGS) entry which is preliminary data.</text>
</comment>
<evidence type="ECO:0000313" key="2">
    <source>
        <dbReference type="EMBL" id="RZF34432.1"/>
    </source>
</evidence>
<feature type="region of interest" description="Disordered" evidence="1">
    <location>
        <begin position="1"/>
        <end position="65"/>
    </location>
</feature>
<dbReference type="AlphaFoldDB" id="A0A482WMI1"/>